<dbReference type="PROSITE" id="PS50883">
    <property type="entry name" value="EAL"/>
    <property type="match status" value="1"/>
</dbReference>
<evidence type="ECO:0000259" key="1">
    <source>
        <dbReference type="PROSITE" id="PS50883"/>
    </source>
</evidence>
<keyword evidence="3" id="KW-1185">Reference proteome</keyword>
<dbReference type="InterPro" id="IPR035919">
    <property type="entry name" value="EAL_sf"/>
</dbReference>
<dbReference type="InterPro" id="IPR001633">
    <property type="entry name" value="EAL_dom"/>
</dbReference>
<dbReference type="SUPFAM" id="SSF141868">
    <property type="entry name" value="EAL domain-like"/>
    <property type="match status" value="1"/>
</dbReference>
<dbReference type="EMBL" id="JASGBI010000001">
    <property type="protein sequence ID" value="MDI9239412.1"/>
    <property type="molecule type" value="Genomic_DNA"/>
</dbReference>
<organism evidence="2 3">
    <name type="scientific">Lysobacter stagni</name>
    <dbReference type="NCBI Taxonomy" id="3045172"/>
    <lineage>
        <taxon>Bacteria</taxon>
        <taxon>Pseudomonadati</taxon>
        <taxon>Pseudomonadota</taxon>
        <taxon>Gammaproteobacteria</taxon>
        <taxon>Lysobacterales</taxon>
        <taxon>Lysobacteraceae</taxon>
        <taxon>Lysobacter</taxon>
    </lineage>
</organism>
<protein>
    <recommendedName>
        <fullName evidence="1">EAL domain-containing protein</fullName>
    </recommendedName>
</protein>
<sequence length="43" mass="4860">MLFRDEAQRATLRELGCAYGQGYLFGYPTERTHTVPLRLAVTG</sequence>
<name>A0ABT6XGW7_9GAMM</name>
<dbReference type="Gene3D" id="3.20.20.450">
    <property type="entry name" value="EAL domain"/>
    <property type="match status" value="1"/>
</dbReference>
<evidence type="ECO:0000313" key="3">
    <source>
        <dbReference type="Proteomes" id="UP001321580"/>
    </source>
</evidence>
<gene>
    <name evidence="2" type="ORF">QLQ15_10905</name>
</gene>
<feature type="domain" description="EAL" evidence="1">
    <location>
        <begin position="1"/>
        <end position="42"/>
    </location>
</feature>
<reference evidence="2 3" key="1">
    <citation type="submission" date="2023-05" db="EMBL/GenBank/DDBJ databases">
        <title>Lysobacter sp. strain LF1 Genome sequencing and assembly.</title>
        <authorList>
            <person name="Jung Y."/>
        </authorList>
    </citation>
    <scope>NUCLEOTIDE SEQUENCE [LARGE SCALE GENOMIC DNA]</scope>
    <source>
        <strain evidence="2 3">LF1</strain>
    </source>
</reference>
<dbReference type="RefSeq" id="WP_283212800.1">
    <property type="nucleotide sequence ID" value="NZ_JASGBI010000001.1"/>
</dbReference>
<comment type="caution">
    <text evidence="2">The sequence shown here is derived from an EMBL/GenBank/DDBJ whole genome shotgun (WGS) entry which is preliminary data.</text>
</comment>
<proteinExistence type="predicted"/>
<accession>A0ABT6XGW7</accession>
<dbReference type="Proteomes" id="UP001321580">
    <property type="component" value="Unassembled WGS sequence"/>
</dbReference>
<evidence type="ECO:0000313" key="2">
    <source>
        <dbReference type="EMBL" id="MDI9239412.1"/>
    </source>
</evidence>